<proteinExistence type="predicted"/>
<keyword evidence="3" id="KW-1185">Reference proteome</keyword>
<reference evidence="2" key="1">
    <citation type="journal article" date="2014" name="Int. J. Syst. Evol. Microbiol.">
        <title>Complete genome sequence of Corynebacterium casei LMG S-19264T (=DSM 44701T), isolated from a smear-ripened cheese.</title>
        <authorList>
            <consortium name="US DOE Joint Genome Institute (JGI-PGF)"/>
            <person name="Walter F."/>
            <person name="Albersmeier A."/>
            <person name="Kalinowski J."/>
            <person name="Ruckert C."/>
        </authorList>
    </citation>
    <scope>NUCLEOTIDE SEQUENCE</scope>
    <source>
        <strain evidence="2">KCTC 23732</strain>
    </source>
</reference>
<dbReference type="AlphaFoldDB" id="A0A918JM47"/>
<reference evidence="2" key="2">
    <citation type="submission" date="2020-09" db="EMBL/GenBank/DDBJ databases">
        <authorList>
            <person name="Sun Q."/>
            <person name="Kim S."/>
        </authorList>
    </citation>
    <scope>NUCLEOTIDE SEQUENCE</scope>
    <source>
        <strain evidence="2">KCTC 23732</strain>
    </source>
</reference>
<name>A0A918JM47_9BURK</name>
<organism evidence="2 3">
    <name type="scientific">Advenella faeciporci</name>
    <dbReference type="NCBI Taxonomy" id="797535"/>
    <lineage>
        <taxon>Bacteria</taxon>
        <taxon>Pseudomonadati</taxon>
        <taxon>Pseudomonadota</taxon>
        <taxon>Betaproteobacteria</taxon>
        <taxon>Burkholderiales</taxon>
        <taxon>Alcaligenaceae</taxon>
    </lineage>
</organism>
<feature type="domain" description="DUF2249" evidence="1">
    <location>
        <begin position="7"/>
        <end position="73"/>
    </location>
</feature>
<dbReference type="Pfam" id="PF10006">
    <property type="entry name" value="DUF2249"/>
    <property type="match status" value="1"/>
</dbReference>
<dbReference type="EMBL" id="BMYS01000013">
    <property type="protein sequence ID" value="GGW89033.1"/>
    <property type="molecule type" value="Genomic_DNA"/>
</dbReference>
<dbReference type="RefSeq" id="WP_189385258.1">
    <property type="nucleotide sequence ID" value="NZ_BAABFY010000017.1"/>
</dbReference>
<dbReference type="InterPro" id="IPR018720">
    <property type="entry name" value="DUF2249"/>
</dbReference>
<dbReference type="InterPro" id="IPR036868">
    <property type="entry name" value="TusA-like_sf"/>
</dbReference>
<protein>
    <recommendedName>
        <fullName evidence="1">DUF2249 domain-containing protein</fullName>
    </recommendedName>
</protein>
<comment type="caution">
    <text evidence="2">The sequence shown here is derived from an EMBL/GenBank/DDBJ whole genome shotgun (WGS) entry which is preliminary data.</text>
</comment>
<sequence length="75" mass="9023">MNNDIQLDVRGLPPPEPMERVLELLPQINNGEKRLRMLIDREPLPLFRILESEQFEYSIRKQPDYSYEVIIWKKA</sequence>
<gene>
    <name evidence="2" type="ORF">GCM10011450_19080</name>
</gene>
<dbReference type="SUPFAM" id="SSF64307">
    <property type="entry name" value="SirA-like"/>
    <property type="match status" value="1"/>
</dbReference>
<evidence type="ECO:0000313" key="2">
    <source>
        <dbReference type="EMBL" id="GGW89033.1"/>
    </source>
</evidence>
<accession>A0A918JM47</accession>
<evidence type="ECO:0000313" key="3">
    <source>
        <dbReference type="Proteomes" id="UP000608345"/>
    </source>
</evidence>
<evidence type="ECO:0000259" key="1">
    <source>
        <dbReference type="Pfam" id="PF10006"/>
    </source>
</evidence>
<dbReference type="Proteomes" id="UP000608345">
    <property type="component" value="Unassembled WGS sequence"/>
</dbReference>